<proteinExistence type="predicted"/>
<dbReference type="SUPFAM" id="SSF102114">
    <property type="entry name" value="Radical SAM enzymes"/>
    <property type="match status" value="1"/>
</dbReference>
<dbReference type="CDD" id="cd01335">
    <property type="entry name" value="Radical_SAM"/>
    <property type="match status" value="1"/>
</dbReference>
<dbReference type="SFLD" id="SFLDS00029">
    <property type="entry name" value="Radical_SAM"/>
    <property type="match status" value="1"/>
</dbReference>
<feature type="domain" description="Radical SAM core" evidence="6">
    <location>
        <begin position="10"/>
        <end position="240"/>
    </location>
</feature>
<dbReference type="Pfam" id="PF04055">
    <property type="entry name" value="Radical_SAM"/>
    <property type="match status" value="1"/>
</dbReference>
<comment type="cofactor">
    <cofactor evidence="1">
        <name>[4Fe-4S] cluster</name>
        <dbReference type="ChEBI" id="CHEBI:49883"/>
    </cofactor>
</comment>
<dbReference type="InterPro" id="IPR007197">
    <property type="entry name" value="rSAM"/>
</dbReference>
<dbReference type="PANTHER" id="PTHR43409">
    <property type="entry name" value="ANAEROBIC MAGNESIUM-PROTOPORPHYRIN IX MONOMETHYL ESTER CYCLASE-RELATED"/>
    <property type="match status" value="1"/>
</dbReference>
<reference evidence="8" key="1">
    <citation type="submission" date="2016-12" db="EMBL/GenBank/DDBJ databases">
        <title>Draft Genome Sequences od Carboxydothermus pertinax and islandicus, Hydrogenogenic Carboxydotrophic Bacteria.</title>
        <authorList>
            <person name="Fukuyama Y."/>
            <person name="Ohmae K."/>
            <person name="Yoneda Y."/>
            <person name="Yoshida T."/>
            <person name="Sako Y."/>
        </authorList>
    </citation>
    <scope>NUCLEOTIDE SEQUENCE [LARGE SCALE GENOMIC DNA]</scope>
    <source>
        <strain evidence="8">Ug1</strain>
    </source>
</reference>
<evidence type="ECO:0000313" key="8">
    <source>
        <dbReference type="Proteomes" id="UP000187485"/>
    </source>
</evidence>
<evidence type="ECO:0000256" key="4">
    <source>
        <dbReference type="ARBA" id="ARBA00023004"/>
    </source>
</evidence>
<dbReference type="InterPro" id="IPR006638">
    <property type="entry name" value="Elp3/MiaA/NifB-like_rSAM"/>
</dbReference>
<evidence type="ECO:0000256" key="2">
    <source>
        <dbReference type="ARBA" id="ARBA00022691"/>
    </source>
</evidence>
<evidence type="ECO:0000256" key="1">
    <source>
        <dbReference type="ARBA" id="ARBA00001966"/>
    </source>
</evidence>
<dbReference type="PROSITE" id="PS51918">
    <property type="entry name" value="RADICAL_SAM"/>
    <property type="match status" value="1"/>
</dbReference>
<evidence type="ECO:0000259" key="6">
    <source>
        <dbReference type="PROSITE" id="PS51918"/>
    </source>
</evidence>
<keyword evidence="5" id="KW-0411">Iron-sulfur</keyword>
<dbReference type="SMART" id="SM00729">
    <property type="entry name" value="Elp3"/>
    <property type="match status" value="1"/>
</dbReference>
<dbReference type="STRING" id="870242.cpu_21140"/>
<protein>
    <submittedName>
        <fullName evidence="7">Radical SAM protein</fullName>
    </submittedName>
</protein>
<gene>
    <name evidence="7" type="ORF">cpu_21140</name>
</gene>
<dbReference type="PANTHER" id="PTHR43409:SF4">
    <property type="entry name" value="RADICAL SAM SUPERFAMILY PROTEIN"/>
    <property type="match status" value="1"/>
</dbReference>
<accession>A0A1L8CXK9</accession>
<name>A0A1L8CXK9_9THEO</name>
<dbReference type="GO" id="GO:0051536">
    <property type="term" value="F:iron-sulfur cluster binding"/>
    <property type="evidence" value="ECO:0007669"/>
    <property type="project" value="UniProtKB-KW"/>
</dbReference>
<dbReference type="SFLD" id="SFLDG01082">
    <property type="entry name" value="B12-binding_domain_containing"/>
    <property type="match status" value="1"/>
</dbReference>
<dbReference type="Gene3D" id="3.20.20.70">
    <property type="entry name" value="Aldolase class I"/>
    <property type="match status" value="1"/>
</dbReference>
<dbReference type="OrthoDB" id="9777636at2"/>
<dbReference type="SFLD" id="SFLDG01095">
    <property type="entry name" value="Uncharacterised_Radical_SAM_Su"/>
    <property type="match status" value="1"/>
</dbReference>
<dbReference type="InterPro" id="IPR013785">
    <property type="entry name" value="Aldolase_TIM"/>
</dbReference>
<keyword evidence="4" id="KW-0408">Iron</keyword>
<keyword evidence="2" id="KW-0949">S-adenosyl-L-methionine</keyword>
<dbReference type="GO" id="GO:0003824">
    <property type="term" value="F:catalytic activity"/>
    <property type="evidence" value="ECO:0007669"/>
    <property type="project" value="InterPro"/>
</dbReference>
<dbReference type="InterPro" id="IPR058240">
    <property type="entry name" value="rSAM_sf"/>
</dbReference>
<dbReference type="RefSeq" id="WP_075860001.1">
    <property type="nucleotide sequence ID" value="NZ_BDJK01000055.1"/>
</dbReference>
<dbReference type="InterPro" id="IPR051198">
    <property type="entry name" value="BchE-like"/>
</dbReference>
<organism evidence="7 8">
    <name type="scientific">Carboxydothermus pertinax</name>
    <dbReference type="NCBI Taxonomy" id="870242"/>
    <lineage>
        <taxon>Bacteria</taxon>
        <taxon>Bacillati</taxon>
        <taxon>Bacillota</taxon>
        <taxon>Clostridia</taxon>
        <taxon>Thermoanaerobacterales</taxon>
        <taxon>Thermoanaerobacteraceae</taxon>
        <taxon>Carboxydothermus</taxon>
    </lineage>
</organism>
<dbReference type="AlphaFoldDB" id="A0A1L8CXK9"/>
<keyword evidence="8" id="KW-1185">Reference proteome</keyword>
<dbReference type="GO" id="GO:0046872">
    <property type="term" value="F:metal ion binding"/>
    <property type="evidence" value="ECO:0007669"/>
    <property type="project" value="UniProtKB-KW"/>
</dbReference>
<evidence type="ECO:0000256" key="5">
    <source>
        <dbReference type="ARBA" id="ARBA00023014"/>
    </source>
</evidence>
<evidence type="ECO:0000313" key="7">
    <source>
        <dbReference type="EMBL" id="GAV23604.1"/>
    </source>
</evidence>
<evidence type="ECO:0000256" key="3">
    <source>
        <dbReference type="ARBA" id="ARBA00022723"/>
    </source>
</evidence>
<dbReference type="EMBL" id="BDJK01000055">
    <property type="protein sequence ID" value="GAV23604.1"/>
    <property type="molecule type" value="Genomic_DNA"/>
</dbReference>
<keyword evidence="3" id="KW-0479">Metal-binding</keyword>
<dbReference type="Proteomes" id="UP000187485">
    <property type="component" value="Unassembled WGS sequence"/>
</dbReference>
<comment type="caution">
    <text evidence="7">The sequence shown here is derived from an EMBL/GenBank/DDBJ whole genome shotgun (WGS) entry which is preliminary data.</text>
</comment>
<sequence>MEIYLGDIFRPPSEAYSIILQVTTGCSYNKCTFCGMYKDKKFSVRPIKEIKEIIAFFKRKYPFVEKVFLADGDALSAPTDYLLEVLDVLKNTFPRLKKVSSYAGPKSLLNKKDEELKLLHDHGLNLLYLGLESGSDIILKNVQKGFTANEIITACHKAKSANFELSLTVISGLGGREHWEEHAIASAEVVSKINPHFLATLTLMLVPGTKLAKEVQENRFQMPSAKEILKELRMFLYNLNLTNTVFRSNHASNYLILKGTLNQDREKLIKILDDVINNEGVFYLRPEYLRRL</sequence>